<reference evidence="2" key="1">
    <citation type="journal article" date="2020" name="mSystems">
        <title>Genome- and Community-Level Interaction Insights into Carbon Utilization and Element Cycling Functions of Hydrothermarchaeota in Hydrothermal Sediment.</title>
        <authorList>
            <person name="Zhou Z."/>
            <person name="Liu Y."/>
            <person name="Xu W."/>
            <person name="Pan J."/>
            <person name="Luo Z.H."/>
            <person name="Li M."/>
        </authorList>
    </citation>
    <scope>NUCLEOTIDE SEQUENCE [LARGE SCALE GENOMIC DNA]</scope>
    <source>
        <strain evidence="2">SpSt-114</strain>
    </source>
</reference>
<evidence type="ECO:0000313" key="2">
    <source>
        <dbReference type="EMBL" id="HHO74773.1"/>
    </source>
</evidence>
<protein>
    <submittedName>
        <fullName evidence="2">Ferredoxin</fullName>
    </submittedName>
</protein>
<organism evidence="2">
    <name type="scientific">Thermocrinis ruber</name>
    <dbReference type="NCBI Taxonomy" id="75906"/>
    <lineage>
        <taxon>Bacteria</taxon>
        <taxon>Pseudomonadati</taxon>
        <taxon>Aquificota</taxon>
        <taxon>Aquificia</taxon>
        <taxon>Aquificales</taxon>
        <taxon>Aquificaceae</taxon>
        <taxon>Thermocrinis</taxon>
    </lineage>
</organism>
<feature type="domain" description="4Fe-4S ferredoxin-type" evidence="1">
    <location>
        <begin position="10"/>
        <end position="39"/>
    </location>
</feature>
<dbReference type="Gene3D" id="3.30.70.20">
    <property type="match status" value="1"/>
</dbReference>
<evidence type="ECO:0000259" key="1">
    <source>
        <dbReference type="PROSITE" id="PS51379"/>
    </source>
</evidence>
<accession>A0A7C5X241</accession>
<gene>
    <name evidence="2" type="ORF">ENN04_09145</name>
</gene>
<sequence length="71" mass="8026">MPQWLYNYRGSIIVDIDTCTACGLCYEEVPEVFADRGDGLPIVYIKPFKEDTLQRLQKVAQDCPSGSIILE</sequence>
<dbReference type="PROSITE" id="PS51379">
    <property type="entry name" value="4FE4S_FER_2"/>
    <property type="match status" value="1"/>
</dbReference>
<comment type="caution">
    <text evidence="2">The sequence shown here is derived from an EMBL/GenBank/DDBJ whole genome shotgun (WGS) entry which is preliminary data.</text>
</comment>
<dbReference type="Pfam" id="PF13459">
    <property type="entry name" value="Fer4_15"/>
    <property type="match status" value="1"/>
</dbReference>
<dbReference type="EMBL" id="DSAC01000114">
    <property type="protein sequence ID" value="HHO74773.1"/>
    <property type="molecule type" value="Genomic_DNA"/>
</dbReference>
<proteinExistence type="predicted"/>
<dbReference type="InterPro" id="IPR017896">
    <property type="entry name" value="4Fe4S_Fe-S-bd"/>
</dbReference>
<dbReference type="AlphaFoldDB" id="A0A7C5X241"/>
<dbReference type="SUPFAM" id="SSF54862">
    <property type="entry name" value="4Fe-4S ferredoxins"/>
    <property type="match status" value="1"/>
</dbReference>
<name>A0A7C5X241_9AQUI</name>